<feature type="transmembrane region" description="Helical" evidence="12">
    <location>
        <begin position="547"/>
        <end position="572"/>
    </location>
</feature>
<dbReference type="PROSITE" id="PS00981">
    <property type="entry name" value="G_PROTEIN_RECEP_F3_3"/>
    <property type="match status" value="1"/>
</dbReference>
<keyword evidence="10" id="KW-0807">Transducer</keyword>
<evidence type="ECO:0000256" key="2">
    <source>
        <dbReference type="ARBA" id="ARBA00022475"/>
    </source>
</evidence>
<evidence type="ECO:0000313" key="14">
    <source>
        <dbReference type="EMBL" id="DBA16443.1"/>
    </source>
</evidence>
<accession>A0AAV2ZR42</accession>
<evidence type="ECO:0000256" key="11">
    <source>
        <dbReference type="ARBA" id="ARBA00038492"/>
    </source>
</evidence>
<dbReference type="FunFam" id="2.10.50.30:FF:000004">
    <property type="entry name" value="Taste receptor type 1 member 3-like protein"/>
    <property type="match status" value="1"/>
</dbReference>
<organism evidence="14 15">
    <name type="scientific">Pyxicephalus adspersus</name>
    <name type="common">African bullfrog</name>
    <dbReference type="NCBI Taxonomy" id="30357"/>
    <lineage>
        <taxon>Eukaryota</taxon>
        <taxon>Metazoa</taxon>
        <taxon>Chordata</taxon>
        <taxon>Craniata</taxon>
        <taxon>Vertebrata</taxon>
        <taxon>Euteleostomi</taxon>
        <taxon>Amphibia</taxon>
        <taxon>Batrachia</taxon>
        <taxon>Anura</taxon>
        <taxon>Neobatrachia</taxon>
        <taxon>Ranoidea</taxon>
        <taxon>Pyxicephalidae</taxon>
        <taxon>Pyxicephalinae</taxon>
        <taxon>Pyxicephalus</taxon>
    </lineage>
</organism>
<feature type="domain" description="G-protein coupled receptors family 3 profile" evidence="13">
    <location>
        <begin position="478"/>
        <end position="743"/>
    </location>
</feature>
<evidence type="ECO:0000256" key="5">
    <source>
        <dbReference type="ARBA" id="ARBA00022989"/>
    </source>
</evidence>
<dbReference type="AlphaFoldDB" id="A0AAV2ZR42"/>
<sequence length="754" mass="84799">MAIEEINNSSTLLPNVTLGYDLYDTCSDTTNIYGVLRNLYQCDKQYLKMQNNFTNFQTKAIALVGPSSSSFAFVAASILGKFLVPLISYSATNEQLSNKRSYPGFLRTIPSDKLQVEVILNLLQRFNWTWVAIVGSDDAYGRQGIQDLNTLASRNGICIAYQGLIPYSTDRTLVKKMVTNIVQTRVKVTVVFSAYFNARIFFEEVLNANVTDIVWIGSESWIMDYQIAAYANIKRIGSVLGVSVGQVYFPKVLQFETDYVTSPKIKTTVQNSCNQVCLDCQGFTLKTMPFLTQFAMSFSFNAYSAVYAIAYALHELLDCKSGRCSNNTIYPWQLLQQVKKVNFTLYNQTIYFDSNGDPATGYDIVMWSWTGDTTVFNLIGSYSKTSQRLQLNDKLQWHTKDNSVPESICSKECGKGERRVQTGSHTCCFECIPCPKMTFLNTSDLYSCQPCGSDQWSPGRSDLCYNRTLEYLPWTDPFSLVLLSLITLLLLVTIAIAVLFFINLNTPVVKSAGGKMCLAMLLSLAISLCTLYCYFDKPGIITCMVRQPVFAVSFTVCFACIVVHAFQIVCIFKMATHMPRIYDIWVKKNGSDVFIAVSSTIQVLISIVWIAVKPPRPIADYSTFSDQIILKCSETVSVGSLAEIIFIAFLSMICFIFCYMGKDLPANYNEAKCISFSLLVYFFSWIAFFTTYIVYQGKYLAAVNVGAVLFSVFGILAGYFTPKCYVILFRPELNTTEHFQSAIQDYTKKQSAHD</sequence>
<dbReference type="PANTHER" id="PTHR24061">
    <property type="entry name" value="CALCIUM-SENSING RECEPTOR-RELATED"/>
    <property type="match status" value="1"/>
</dbReference>
<dbReference type="GO" id="GO:0004930">
    <property type="term" value="F:G protein-coupled receptor activity"/>
    <property type="evidence" value="ECO:0007669"/>
    <property type="project" value="UniProtKB-KW"/>
</dbReference>
<dbReference type="PROSITE" id="PS00980">
    <property type="entry name" value="G_PROTEIN_RECEP_F3_2"/>
    <property type="match status" value="1"/>
</dbReference>
<dbReference type="PROSITE" id="PS50259">
    <property type="entry name" value="G_PROTEIN_RECEP_F3_4"/>
    <property type="match status" value="1"/>
</dbReference>
<feature type="transmembrane region" description="Helical" evidence="12">
    <location>
        <begin position="478"/>
        <end position="504"/>
    </location>
</feature>
<evidence type="ECO:0000256" key="1">
    <source>
        <dbReference type="ARBA" id="ARBA00004651"/>
    </source>
</evidence>
<keyword evidence="3 12" id="KW-0812">Transmembrane</keyword>
<keyword evidence="2" id="KW-1003">Cell membrane</keyword>
<evidence type="ECO:0000256" key="9">
    <source>
        <dbReference type="ARBA" id="ARBA00023180"/>
    </source>
</evidence>
<keyword evidence="8" id="KW-0675">Receptor</keyword>
<evidence type="ECO:0000313" key="15">
    <source>
        <dbReference type="Proteomes" id="UP001181693"/>
    </source>
</evidence>
<feature type="transmembrane region" description="Helical" evidence="12">
    <location>
        <begin position="701"/>
        <end position="720"/>
    </location>
</feature>
<dbReference type="InterPro" id="IPR000068">
    <property type="entry name" value="GPCR_3_Ca_sens_rcpt-rel"/>
</dbReference>
<dbReference type="InterPro" id="IPR001828">
    <property type="entry name" value="ANF_lig-bd_rcpt"/>
</dbReference>
<dbReference type="Gene3D" id="2.10.50.30">
    <property type="entry name" value="GPCR, family 3, nine cysteines domain"/>
    <property type="match status" value="1"/>
</dbReference>
<dbReference type="Proteomes" id="UP001181693">
    <property type="component" value="Unassembled WGS sequence"/>
</dbReference>
<keyword evidence="9" id="KW-0325">Glycoprotein</keyword>
<dbReference type="SUPFAM" id="SSF53822">
    <property type="entry name" value="Periplasmic binding protein-like I"/>
    <property type="match status" value="1"/>
</dbReference>
<dbReference type="InterPro" id="IPR017979">
    <property type="entry name" value="GPCR_3_CS"/>
</dbReference>
<dbReference type="InterPro" id="IPR028082">
    <property type="entry name" value="Peripla_BP_I"/>
</dbReference>
<keyword evidence="15" id="KW-1185">Reference proteome</keyword>
<dbReference type="Pfam" id="PF07562">
    <property type="entry name" value="NCD3G"/>
    <property type="match status" value="1"/>
</dbReference>
<keyword evidence="4" id="KW-0732">Signal</keyword>
<dbReference type="EMBL" id="DYDO01000011">
    <property type="protein sequence ID" value="DBA16443.1"/>
    <property type="molecule type" value="Genomic_DNA"/>
</dbReference>
<feature type="transmembrane region" description="Helical" evidence="12">
    <location>
        <begin position="673"/>
        <end position="695"/>
    </location>
</feature>
<dbReference type="InterPro" id="IPR000337">
    <property type="entry name" value="GPCR_3"/>
</dbReference>
<dbReference type="GO" id="GO:0005886">
    <property type="term" value="C:plasma membrane"/>
    <property type="evidence" value="ECO:0007669"/>
    <property type="project" value="UniProtKB-SubCell"/>
</dbReference>
<dbReference type="InterPro" id="IPR038550">
    <property type="entry name" value="GPCR_3_9-Cys_sf"/>
</dbReference>
<dbReference type="FunFam" id="3.40.50.2300:FF:000016">
    <property type="entry name" value="Taste 1 receptor member 2"/>
    <property type="match status" value="1"/>
</dbReference>
<dbReference type="PANTHER" id="PTHR24061:SF3">
    <property type="entry name" value="TASTE RECEPTOR TYPE 1 MEMBER 1"/>
    <property type="match status" value="1"/>
</dbReference>
<reference evidence="14" key="1">
    <citation type="thesis" date="2020" institute="ProQuest LLC" country="789 East Eisenhower Parkway, Ann Arbor, MI, USA">
        <title>Comparative Genomics and Chromosome Evolution.</title>
        <authorList>
            <person name="Mudd A.B."/>
        </authorList>
    </citation>
    <scope>NUCLEOTIDE SEQUENCE</scope>
    <source>
        <strain evidence="14">1538</strain>
        <tissue evidence="14">Blood</tissue>
    </source>
</reference>
<keyword evidence="6" id="KW-0297">G-protein coupled receptor</keyword>
<keyword evidence="5 12" id="KW-1133">Transmembrane helix</keyword>
<evidence type="ECO:0000256" key="12">
    <source>
        <dbReference type="SAM" id="Phobius"/>
    </source>
</evidence>
<dbReference type="Pfam" id="PF00003">
    <property type="entry name" value="7tm_3"/>
    <property type="match status" value="1"/>
</dbReference>
<evidence type="ECO:0000256" key="3">
    <source>
        <dbReference type="ARBA" id="ARBA00022692"/>
    </source>
</evidence>
<comment type="similarity">
    <text evidence="11">Belongs to the G-protein coupled receptor 3 family. TAS1R subfamily.</text>
</comment>
<dbReference type="Gene3D" id="3.40.50.2300">
    <property type="match status" value="2"/>
</dbReference>
<dbReference type="PRINTS" id="PR00248">
    <property type="entry name" value="GPCRMGR"/>
</dbReference>
<dbReference type="GO" id="GO:0050909">
    <property type="term" value="P:sensory perception of taste"/>
    <property type="evidence" value="ECO:0007669"/>
    <property type="project" value="UniProtKB-ARBA"/>
</dbReference>
<evidence type="ECO:0000256" key="7">
    <source>
        <dbReference type="ARBA" id="ARBA00023136"/>
    </source>
</evidence>
<proteinExistence type="inferred from homology"/>
<name>A0AAV2ZR42_PYXAD</name>
<dbReference type="Pfam" id="PF01094">
    <property type="entry name" value="ANF_receptor"/>
    <property type="match status" value="1"/>
</dbReference>
<comment type="caution">
    <text evidence="14">The sequence shown here is derived from an EMBL/GenBank/DDBJ whole genome shotgun (WGS) entry which is preliminary data.</text>
</comment>
<evidence type="ECO:0000259" key="13">
    <source>
        <dbReference type="PROSITE" id="PS50259"/>
    </source>
</evidence>
<comment type="subcellular location">
    <subcellularLocation>
        <location evidence="1">Cell membrane</location>
        <topology evidence="1">Multi-pass membrane protein</topology>
    </subcellularLocation>
</comment>
<evidence type="ECO:0000256" key="10">
    <source>
        <dbReference type="ARBA" id="ARBA00023224"/>
    </source>
</evidence>
<feature type="transmembrane region" description="Helical" evidence="12">
    <location>
        <begin position="644"/>
        <end position="661"/>
    </location>
</feature>
<evidence type="ECO:0000256" key="6">
    <source>
        <dbReference type="ARBA" id="ARBA00023040"/>
    </source>
</evidence>
<dbReference type="InterPro" id="IPR017978">
    <property type="entry name" value="GPCR_3_C"/>
</dbReference>
<dbReference type="InterPro" id="IPR011500">
    <property type="entry name" value="GPCR_3_9-Cys_dom"/>
</dbReference>
<gene>
    <name evidence="14" type="ORF">GDO54_003835</name>
</gene>
<evidence type="ECO:0000256" key="4">
    <source>
        <dbReference type="ARBA" id="ARBA00022729"/>
    </source>
</evidence>
<feature type="transmembrane region" description="Helical" evidence="12">
    <location>
        <begin position="593"/>
        <end position="612"/>
    </location>
</feature>
<feature type="transmembrane region" description="Helical" evidence="12">
    <location>
        <begin position="516"/>
        <end position="535"/>
    </location>
</feature>
<protein>
    <recommendedName>
        <fullName evidence="13">G-protein coupled receptors family 3 profile domain-containing protein</fullName>
    </recommendedName>
</protein>
<keyword evidence="7 12" id="KW-0472">Membrane</keyword>
<evidence type="ECO:0000256" key="8">
    <source>
        <dbReference type="ARBA" id="ARBA00023170"/>
    </source>
</evidence>